<protein>
    <submittedName>
        <fullName evidence="5">MarR family transcriptional regulator</fullName>
    </submittedName>
</protein>
<keyword evidence="1" id="KW-0805">Transcription regulation</keyword>
<dbReference type="EMBL" id="JARYZI010000004">
    <property type="protein sequence ID" value="MDH8678149.1"/>
    <property type="molecule type" value="Genomic_DNA"/>
</dbReference>
<dbReference type="InterPro" id="IPR036388">
    <property type="entry name" value="WH-like_DNA-bd_sf"/>
</dbReference>
<dbReference type="PANTHER" id="PTHR42756">
    <property type="entry name" value="TRANSCRIPTIONAL REGULATOR, MARR"/>
    <property type="match status" value="1"/>
</dbReference>
<dbReference type="InterPro" id="IPR000835">
    <property type="entry name" value="HTH_MarR-typ"/>
</dbReference>
<gene>
    <name evidence="5" type="ORF">QE109_08315</name>
</gene>
<name>A0ABT6NCK4_9FIRM</name>
<keyword evidence="6" id="KW-1185">Reference proteome</keyword>
<dbReference type="RefSeq" id="WP_281093977.1">
    <property type="nucleotide sequence ID" value="NZ_JARYZI010000004.1"/>
</dbReference>
<dbReference type="PRINTS" id="PR00598">
    <property type="entry name" value="HTHMARR"/>
</dbReference>
<evidence type="ECO:0000259" key="4">
    <source>
        <dbReference type="PROSITE" id="PS50995"/>
    </source>
</evidence>
<dbReference type="Gene3D" id="1.10.10.10">
    <property type="entry name" value="Winged helix-like DNA-binding domain superfamily/Winged helix DNA-binding domain"/>
    <property type="match status" value="1"/>
</dbReference>
<accession>A0ABT6NCK4</accession>
<dbReference type="SMART" id="SM00347">
    <property type="entry name" value="HTH_MARR"/>
    <property type="match status" value="1"/>
</dbReference>
<evidence type="ECO:0000256" key="3">
    <source>
        <dbReference type="ARBA" id="ARBA00023163"/>
    </source>
</evidence>
<organism evidence="5 6">
    <name type="scientific">Fusibacter bizertensis</name>
    <dbReference type="NCBI Taxonomy" id="1488331"/>
    <lineage>
        <taxon>Bacteria</taxon>
        <taxon>Bacillati</taxon>
        <taxon>Bacillota</taxon>
        <taxon>Clostridia</taxon>
        <taxon>Eubacteriales</taxon>
        <taxon>Eubacteriales Family XII. Incertae Sedis</taxon>
        <taxon>Fusibacter</taxon>
    </lineage>
</organism>
<dbReference type="PANTHER" id="PTHR42756:SF1">
    <property type="entry name" value="TRANSCRIPTIONAL REPRESSOR OF EMRAB OPERON"/>
    <property type="match status" value="1"/>
</dbReference>
<dbReference type="PROSITE" id="PS50995">
    <property type="entry name" value="HTH_MARR_2"/>
    <property type="match status" value="1"/>
</dbReference>
<feature type="domain" description="HTH marR-type" evidence="4">
    <location>
        <begin position="1"/>
        <end position="136"/>
    </location>
</feature>
<dbReference type="Pfam" id="PF01047">
    <property type="entry name" value="MarR"/>
    <property type="match status" value="1"/>
</dbReference>
<comment type="caution">
    <text evidence="5">The sequence shown here is derived from an EMBL/GenBank/DDBJ whole genome shotgun (WGS) entry which is preliminary data.</text>
</comment>
<dbReference type="InterPro" id="IPR036390">
    <property type="entry name" value="WH_DNA-bd_sf"/>
</dbReference>
<evidence type="ECO:0000256" key="1">
    <source>
        <dbReference type="ARBA" id="ARBA00023015"/>
    </source>
</evidence>
<proteinExistence type="predicted"/>
<evidence type="ECO:0000313" key="6">
    <source>
        <dbReference type="Proteomes" id="UP001158045"/>
    </source>
</evidence>
<evidence type="ECO:0000256" key="2">
    <source>
        <dbReference type="ARBA" id="ARBA00023125"/>
    </source>
</evidence>
<reference evidence="5 6" key="1">
    <citation type="submission" date="2023-04" db="EMBL/GenBank/DDBJ databases">
        <title>Fusibacter bizertensis strain WBS, isolated from littoral bottom sediments of the Arctic seas - biochemical and genomic analysis.</title>
        <authorList>
            <person name="Brioukhanov A.L."/>
        </authorList>
    </citation>
    <scope>NUCLEOTIDE SEQUENCE [LARGE SCALE GENOMIC DNA]</scope>
    <source>
        <strain evidence="5 6">WBS</strain>
    </source>
</reference>
<sequence length="138" mass="15843">MEVRECINFLLGASQNVVFKYFAKQLSDYGLTPSQYGVLNCLWQYGDLSPSKIREILSLEASSVSGILDRMQKSGLVDRHIDENNRRIIIVTPTEKSMEVKDDVEAVVREMNQKFLEPFSDEERIILRKALTTIIDNE</sequence>
<dbReference type="Proteomes" id="UP001158045">
    <property type="component" value="Unassembled WGS sequence"/>
</dbReference>
<keyword evidence="3" id="KW-0804">Transcription</keyword>
<keyword evidence="2" id="KW-0238">DNA-binding</keyword>
<evidence type="ECO:0000313" key="5">
    <source>
        <dbReference type="EMBL" id="MDH8678149.1"/>
    </source>
</evidence>
<dbReference type="SUPFAM" id="SSF46785">
    <property type="entry name" value="Winged helix' DNA-binding domain"/>
    <property type="match status" value="1"/>
</dbReference>